<accession>A0A316TWE7</accession>
<feature type="region of interest" description="Disordered" evidence="5">
    <location>
        <begin position="295"/>
        <end position="384"/>
    </location>
</feature>
<dbReference type="OrthoDB" id="9811567at2"/>
<sequence length="500" mass="56244">MSEKITFRELVELIAEQSKQSQNSTNSFVSELVGVIENGLRESGSVSISGFGKFELRWMKERQGRNPQTGEPITIPGQNKVYFKPYKALREDVNRPYSKMESQILQDESDDSEAESEPKKEKEQAAEKPHSPEKQEKEKKEPAESKIETPIPLGPLEEPEEEDNGDHLLIERPVPDSSEQVHRDEGEDEEDGGDEEKIIAEEESNYEGLLYAPDRSGEVIPESLFSIPEPVEAEKEPRAIPVSTATPSQPRKAGRPVKKFDKKSRVNWSYAAAAVIIVILAFAALLYFIQQPQDTESPGITTEQQQEQMLDSEPDPEPETDQEPVSDLQTETESEMEEQAQAADEPEPADTEAEDAVGTESQDQQESDAEPGIDGETAFNTSPYTVNRGESLWSISEVRMSNPYYWPVIYNLNSGITNNPNLIPANAELSVPFISNPENLTSQQLEEVARGYLLMYDWAVDNQPDNARFFLWAVGVYSTDVLRDAQNRVDPDDWQFAVRR</sequence>
<dbReference type="GO" id="GO:0030527">
    <property type="term" value="F:structural constituent of chromatin"/>
    <property type="evidence" value="ECO:0007669"/>
    <property type="project" value="InterPro"/>
</dbReference>
<dbReference type="SUPFAM" id="SSF47729">
    <property type="entry name" value="IHF-like DNA-binding proteins"/>
    <property type="match status" value="1"/>
</dbReference>
<reference evidence="8 9" key="1">
    <citation type="submission" date="2018-05" db="EMBL/GenBank/DDBJ databases">
        <title>Rhodohalobacter halophilus gen. nov., sp. nov., a moderately halophilic member of the family Balneolaceae.</title>
        <authorList>
            <person name="Liu Z.-W."/>
        </authorList>
    </citation>
    <scope>NUCLEOTIDE SEQUENCE [LARGE SCALE GENOMIC DNA]</scope>
    <source>
        <strain evidence="8 9">8A47</strain>
    </source>
</reference>
<keyword evidence="6" id="KW-0812">Transmembrane</keyword>
<organism evidence="8 9">
    <name type="scientific">Rhodohalobacter mucosus</name>
    <dbReference type="NCBI Taxonomy" id="2079485"/>
    <lineage>
        <taxon>Bacteria</taxon>
        <taxon>Pseudomonadati</taxon>
        <taxon>Balneolota</taxon>
        <taxon>Balneolia</taxon>
        <taxon>Balneolales</taxon>
        <taxon>Balneolaceae</taxon>
        <taxon>Rhodohalobacter</taxon>
    </lineage>
</organism>
<comment type="caution">
    <text evidence="8">The sequence shown here is derived from an EMBL/GenBank/DDBJ whole genome shotgun (WGS) entry which is preliminary data.</text>
</comment>
<keyword evidence="2" id="KW-0226">DNA condensation</keyword>
<feature type="compositionally biased region" description="Basic and acidic residues" evidence="5">
    <location>
        <begin position="116"/>
        <end position="147"/>
    </location>
</feature>
<dbReference type="RefSeq" id="WP_109646223.1">
    <property type="nucleotide sequence ID" value="NZ_QGGB01000005.1"/>
</dbReference>
<keyword evidence="9" id="KW-1185">Reference proteome</keyword>
<dbReference type="AlphaFoldDB" id="A0A316TWE7"/>
<evidence type="ECO:0000256" key="5">
    <source>
        <dbReference type="SAM" id="MobiDB-lite"/>
    </source>
</evidence>
<dbReference type="GO" id="GO:0003677">
    <property type="term" value="F:DNA binding"/>
    <property type="evidence" value="ECO:0007669"/>
    <property type="project" value="UniProtKB-KW"/>
</dbReference>
<dbReference type="PRINTS" id="PR01727">
    <property type="entry name" value="DNABINDINGHU"/>
</dbReference>
<feature type="region of interest" description="Disordered" evidence="5">
    <location>
        <begin position="94"/>
        <end position="206"/>
    </location>
</feature>
<dbReference type="Pfam" id="PF00216">
    <property type="entry name" value="Bac_DNA_binding"/>
    <property type="match status" value="1"/>
</dbReference>
<dbReference type="InterPro" id="IPR036779">
    <property type="entry name" value="LysM_dom_sf"/>
</dbReference>
<gene>
    <name evidence="8" type="ORF">DDZ15_06265</name>
</gene>
<evidence type="ECO:0000256" key="4">
    <source>
        <dbReference type="RuleBase" id="RU003939"/>
    </source>
</evidence>
<dbReference type="Proteomes" id="UP000245533">
    <property type="component" value="Unassembled WGS sequence"/>
</dbReference>
<dbReference type="InterPro" id="IPR000119">
    <property type="entry name" value="Hist_DNA-bd"/>
</dbReference>
<evidence type="ECO:0000259" key="7">
    <source>
        <dbReference type="PROSITE" id="PS51782"/>
    </source>
</evidence>
<feature type="compositionally biased region" description="Basic and acidic residues" evidence="5">
    <location>
        <begin position="165"/>
        <end position="185"/>
    </location>
</feature>
<feature type="transmembrane region" description="Helical" evidence="6">
    <location>
        <begin position="268"/>
        <end position="289"/>
    </location>
</feature>
<dbReference type="PANTHER" id="PTHR33175:SF3">
    <property type="entry name" value="DNA-BINDING PROTEIN HU-BETA"/>
    <property type="match status" value="1"/>
</dbReference>
<proteinExistence type="inferred from homology"/>
<keyword evidence="6" id="KW-0472">Membrane</keyword>
<dbReference type="Gene3D" id="3.10.350.10">
    <property type="entry name" value="LysM domain"/>
    <property type="match status" value="1"/>
</dbReference>
<comment type="similarity">
    <text evidence="1 4">Belongs to the bacterial histone-like protein family.</text>
</comment>
<name>A0A316TWE7_9BACT</name>
<feature type="compositionally biased region" description="Polar residues" evidence="5">
    <location>
        <begin position="295"/>
        <end position="309"/>
    </location>
</feature>
<dbReference type="EMBL" id="QGGB01000005">
    <property type="protein sequence ID" value="PWN06874.1"/>
    <property type="molecule type" value="Genomic_DNA"/>
</dbReference>
<feature type="region of interest" description="Disordered" evidence="5">
    <location>
        <begin position="227"/>
        <end position="258"/>
    </location>
</feature>
<feature type="domain" description="LysM" evidence="7">
    <location>
        <begin position="382"/>
        <end position="431"/>
    </location>
</feature>
<dbReference type="PROSITE" id="PS51782">
    <property type="entry name" value="LYSM"/>
    <property type="match status" value="1"/>
</dbReference>
<dbReference type="CDD" id="cd13831">
    <property type="entry name" value="HU"/>
    <property type="match status" value="1"/>
</dbReference>
<evidence type="ECO:0000313" key="8">
    <source>
        <dbReference type="EMBL" id="PWN06874.1"/>
    </source>
</evidence>
<feature type="compositionally biased region" description="Acidic residues" evidence="5">
    <location>
        <begin position="310"/>
        <end position="373"/>
    </location>
</feature>
<evidence type="ECO:0000256" key="1">
    <source>
        <dbReference type="ARBA" id="ARBA00010529"/>
    </source>
</evidence>
<keyword evidence="6" id="KW-1133">Transmembrane helix</keyword>
<evidence type="ECO:0000256" key="2">
    <source>
        <dbReference type="ARBA" id="ARBA00023067"/>
    </source>
</evidence>
<dbReference type="PANTHER" id="PTHR33175">
    <property type="entry name" value="DNA-BINDING PROTEIN HU"/>
    <property type="match status" value="1"/>
</dbReference>
<evidence type="ECO:0000313" key="9">
    <source>
        <dbReference type="Proteomes" id="UP000245533"/>
    </source>
</evidence>
<keyword evidence="3" id="KW-0238">DNA-binding</keyword>
<dbReference type="CDD" id="cd00118">
    <property type="entry name" value="LysM"/>
    <property type="match status" value="1"/>
</dbReference>
<dbReference type="GO" id="GO:0005829">
    <property type="term" value="C:cytosol"/>
    <property type="evidence" value="ECO:0007669"/>
    <property type="project" value="TreeGrafter"/>
</dbReference>
<evidence type="ECO:0000256" key="3">
    <source>
        <dbReference type="ARBA" id="ARBA00023125"/>
    </source>
</evidence>
<dbReference type="InterPro" id="IPR010992">
    <property type="entry name" value="IHF-like_DNA-bd_dom_sf"/>
</dbReference>
<dbReference type="GO" id="GO:0030261">
    <property type="term" value="P:chromosome condensation"/>
    <property type="evidence" value="ECO:0007669"/>
    <property type="project" value="UniProtKB-KW"/>
</dbReference>
<dbReference type="InterPro" id="IPR018392">
    <property type="entry name" value="LysM"/>
</dbReference>
<dbReference type="Gene3D" id="4.10.520.10">
    <property type="entry name" value="IHF-like DNA-binding proteins"/>
    <property type="match status" value="1"/>
</dbReference>
<protein>
    <recommendedName>
        <fullName evidence="7">LysM domain-containing protein</fullName>
    </recommendedName>
</protein>
<dbReference type="SMART" id="SM00411">
    <property type="entry name" value="BHL"/>
    <property type="match status" value="1"/>
</dbReference>
<evidence type="ECO:0000256" key="6">
    <source>
        <dbReference type="SAM" id="Phobius"/>
    </source>
</evidence>